<evidence type="ECO:0000313" key="1">
    <source>
        <dbReference type="EMBL" id="MPC41107.1"/>
    </source>
</evidence>
<organism evidence="1 2">
    <name type="scientific">Portunus trituberculatus</name>
    <name type="common">Swimming crab</name>
    <name type="synonym">Neptunus trituberculatus</name>
    <dbReference type="NCBI Taxonomy" id="210409"/>
    <lineage>
        <taxon>Eukaryota</taxon>
        <taxon>Metazoa</taxon>
        <taxon>Ecdysozoa</taxon>
        <taxon>Arthropoda</taxon>
        <taxon>Crustacea</taxon>
        <taxon>Multicrustacea</taxon>
        <taxon>Malacostraca</taxon>
        <taxon>Eumalacostraca</taxon>
        <taxon>Eucarida</taxon>
        <taxon>Decapoda</taxon>
        <taxon>Pleocyemata</taxon>
        <taxon>Brachyura</taxon>
        <taxon>Eubrachyura</taxon>
        <taxon>Portunoidea</taxon>
        <taxon>Portunidae</taxon>
        <taxon>Portuninae</taxon>
        <taxon>Portunus</taxon>
    </lineage>
</organism>
<reference evidence="1 2" key="1">
    <citation type="submission" date="2019-05" db="EMBL/GenBank/DDBJ databases">
        <title>Another draft genome of Portunus trituberculatus and its Hox gene families provides insights of decapod evolution.</title>
        <authorList>
            <person name="Jeong J.-H."/>
            <person name="Song I."/>
            <person name="Kim S."/>
            <person name="Choi T."/>
            <person name="Kim D."/>
            <person name="Ryu S."/>
            <person name="Kim W."/>
        </authorList>
    </citation>
    <scope>NUCLEOTIDE SEQUENCE [LARGE SCALE GENOMIC DNA]</scope>
    <source>
        <tissue evidence="1">Muscle</tissue>
    </source>
</reference>
<dbReference type="AlphaFoldDB" id="A0A5B7F6D3"/>
<accession>A0A5B7F6D3</accession>
<protein>
    <submittedName>
        <fullName evidence="1">Uncharacterized protein</fullName>
    </submittedName>
</protein>
<dbReference type="EMBL" id="VSRR010004931">
    <property type="protein sequence ID" value="MPC41107.1"/>
    <property type="molecule type" value="Genomic_DNA"/>
</dbReference>
<evidence type="ECO:0000313" key="2">
    <source>
        <dbReference type="Proteomes" id="UP000324222"/>
    </source>
</evidence>
<proteinExistence type="predicted"/>
<keyword evidence="2" id="KW-1185">Reference proteome</keyword>
<comment type="caution">
    <text evidence="1">The sequence shown here is derived from an EMBL/GenBank/DDBJ whole genome shotgun (WGS) entry which is preliminary data.</text>
</comment>
<sequence>MAWESLLALWLRRAVLEEGCLGTHLLFARLITATLLRLTLVARICMRGNERDQAAHTSPPRDHLAVTHNISKYALGMQQVRNLAEV</sequence>
<dbReference type="Proteomes" id="UP000324222">
    <property type="component" value="Unassembled WGS sequence"/>
</dbReference>
<gene>
    <name evidence="1" type="ORF">E2C01_034691</name>
</gene>
<name>A0A5B7F6D3_PORTR</name>